<gene>
    <name evidence="7" type="ORF">H5V43_10910</name>
</gene>
<evidence type="ECO:0000313" key="7">
    <source>
        <dbReference type="EMBL" id="QOT70647.1"/>
    </source>
</evidence>
<accession>A0A7M2GEK5</accession>
<dbReference type="EMBL" id="CP060035">
    <property type="protein sequence ID" value="QOT70647.1"/>
    <property type="molecule type" value="Genomic_DNA"/>
</dbReference>
<keyword evidence="3" id="KW-0679">Respiratory chain</keyword>
<evidence type="ECO:0000256" key="1">
    <source>
        <dbReference type="ARBA" id="ARBA00004370"/>
    </source>
</evidence>
<organism evidence="7 8">
    <name type="scientific">Sphingobium fuliginis (strain ATCC 27551)</name>
    <dbReference type="NCBI Taxonomy" id="336203"/>
    <lineage>
        <taxon>Bacteria</taxon>
        <taxon>Pseudomonadati</taxon>
        <taxon>Pseudomonadota</taxon>
        <taxon>Alphaproteobacteria</taxon>
        <taxon>Sphingomonadales</taxon>
        <taxon>Sphingomonadaceae</taxon>
        <taxon>Sphingobium</taxon>
    </lineage>
</organism>
<sequence length="115" mass="12550">MWRLRFAERWSSRADSLMGWAGGGDPLAQIELRFPDLEVAVRYCRREGVSFEVRGVARSGRSMQPRLTDQAPPKLCCWPTGPHARCGSRYAAVLEGTQSLGTTVGGGGIAFSHSP</sequence>
<keyword evidence="6" id="KW-0472">Membrane</keyword>
<dbReference type="GO" id="GO:0022900">
    <property type="term" value="P:electron transport chain"/>
    <property type="evidence" value="ECO:0007669"/>
    <property type="project" value="InterPro"/>
</dbReference>
<dbReference type="Gene3D" id="3.30.160.190">
    <property type="entry name" value="atu1810 like domain"/>
    <property type="match status" value="1"/>
</dbReference>
<dbReference type="KEGG" id="sbar:H5V43_10910"/>
<comment type="subcellular location">
    <subcellularLocation>
        <location evidence="1">Membrane</location>
    </subcellularLocation>
</comment>
<dbReference type="InterPro" id="IPR038532">
    <property type="entry name" value="NDUFS4-like_sf"/>
</dbReference>
<keyword evidence="5" id="KW-0249">Electron transport</keyword>
<name>A0A7M2GEK5_SPHSA</name>
<dbReference type="AlphaFoldDB" id="A0A7M2GEK5"/>
<proteinExistence type="predicted"/>
<keyword evidence="4" id="KW-0809">Transit peptide</keyword>
<dbReference type="Pfam" id="PF04800">
    <property type="entry name" value="NDUS4"/>
    <property type="match status" value="1"/>
</dbReference>
<evidence type="ECO:0000313" key="8">
    <source>
        <dbReference type="Proteomes" id="UP000593663"/>
    </source>
</evidence>
<evidence type="ECO:0000256" key="4">
    <source>
        <dbReference type="ARBA" id="ARBA00022946"/>
    </source>
</evidence>
<dbReference type="Proteomes" id="UP000593663">
    <property type="component" value="Chromosome 1"/>
</dbReference>
<dbReference type="InterPro" id="IPR006885">
    <property type="entry name" value="NADH_UbQ_FeS_4_mit-like"/>
</dbReference>
<evidence type="ECO:0000256" key="3">
    <source>
        <dbReference type="ARBA" id="ARBA00022660"/>
    </source>
</evidence>
<evidence type="ECO:0000256" key="6">
    <source>
        <dbReference type="ARBA" id="ARBA00023136"/>
    </source>
</evidence>
<evidence type="ECO:0000256" key="2">
    <source>
        <dbReference type="ARBA" id="ARBA00022448"/>
    </source>
</evidence>
<evidence type="ECO:0000256" key="5">
    <source>
        <dbReference type="ARBA" id="ARBA00022982"/>
    </source>
</evidence>
<keyword evidence="2" id="KW-0813">Transport</keyword>
<reference evidence="8" key="1">
    <citation type="submission" date="2020-08" db="EMBL/GenBank/DDBJ databases">
        <title>Complete genome sequence of Sphingobium barthaii strain KK22, a high-molecular-weight polycyclic aromatic hydrocarbon-degrading soil bacterium.</title>
        <authorList>
            <person name="Mori J.F."/>
            <person name="Kanaly R.A."/>
        </authorList>
    </citation>
    <scope>NUCLEOTIDE SEQUENCE [LARGE SCALE GENOMIC DNA]</scope>
    <source>
        <strain evidence="8">KK22</strain>
    </source>
</reference>
<protein>
    <submittedName>
        <fullName evidence="7">ETC complex I subunit</fullName>
    </submittedName>
</protein>
<dbReference type="RefSeq" id="WP_128830709.1">
    <property type="nucleotide sequence ID" value="NZ_BATN01000021.1"/>
</dbReference>
<dbReference type="GO" id="GO:0016020">
    <property type="term" value="C:membrane"/>
    <property type="evidence" value="ECO:0007669"/>
    <property type="project" value="UniProtKB-SubCell"/>
</dbReference>